<name>A0A815BXT1_9BILA</name>
<organism evidence="6 7">
    <name type="scientific">Rotaria sordida</name>
    <dbReference type="NCBI Taxonomy" id="392033"/>
    <lineage>
        <taxon>Eukaryota</taxon>
        <taxon>Metazoa</taxon>
        <taxon>Spiralia</taxon>
        <taxon>Gnathifera</taxon>
        <taxon>Rotifera</taxon>
        <taxon>Eurotatoria</taxon>
        <taxon>Bdelloidea</taxon>
        <taxon>Philodinida</taxon>
        <taxon>Philodinidae</taxon>
        <taxon>Rotaria</taxon>
    </lineage>
</organism>
<keyword evidence="4 5" id="KW-0472">Membrane</keyword>
<dbReference type="Proteomes" id="UP000663864">
    <property type="component" value="Unassembled WGS sequence"/>
</dbReference>
<evidence type="ECO:0000313" key="6">
    <source>
        <dbReference type="EMBL" id="CAF1279503.1"/>
    </source>
</evidence>
<dbReference type="GO" id="GO:0005783">
    <property type="term" value="C:endoplasmic reticulum"/>
    <property type="evidence" value="ECO:0007669"/>
    <property type="project" value="TreeGrafter"/>
</dbReference>
<comment type="caution">
    <text evidence="6">The sequence shown here is derived from an EMBL/GenBank/DDBJ whole genome shotgun (WGS) entry which is preliminary data.</text>
</comment>
<reference evidence="6" key="1">
    <citation type="submission" date="2021-02" db="EMBL/GenBank/DDBJ databases">
        <authorList>
            <person name="Nowell W R."/>
        </authorList>
    </citation>
    <scope>NUCLEOTIDE SEQUENCE</scope>
</reference>
<dbReference type="GO" id="GO:0005794">
    <property type="term" value="C:Golgi apparatus"/>
    <property type="evidence" value="ECO:0007669"/>
    <property type="project" value="TreeGrafter"/>
</dbReference>
<dbReference type="EMBL" id="CAJNOT010002055">
    <property type="protein sequence ID" value="CAF1279503.1"/>
    <property type="molecule type" value="Genomic_DNA"/>
</dbReference>
<comment type="caution">
    <text evidence="5">Lacks conserved residue(s) required for the propagation of feature annotation.</text>
</comment>
<proteinExistence type="inferred from homology"/>
<evidence type="ECO:0000313" key="7">
    <source>
        <dbReference type="Proteomes" id="UP000663864"/>
    </source>
</evidence>
<comment type="subcellular location">
    <subcellularLocation>
        <location evidence="1">Membrane</location>
        <topology evidence="1">Multi-pass membrane protein</topology>
    </subcellularLocation>
</comment>
<keyword evidence="2 5" id="KW-0812">Transmembrane</keyword>
<evidence type="ECO:0000256" key="4">
    <source>
        <dbReference type="ARBA" id="ARBA00023136"/>
    </source>
</evidence>
<sequence>MDMISSYYKVESVLIAIDITIYVCFEIILFLFQTKYDFTSCFGIVCIFTYSRFLAVDTQLITGGKRHEINVEDHVFASFMLYINVIYIFVYILSLFGYRK</sequence>
<feature type="transmembrane region" description="Helical" evidence="5">
    <location>
        <begin position="75"/>
        <end position="98"/>
    </location>
</feature>
<gene>
    <name evidence="6" type="ORF">ZHD862_LOCUS26852</name>
</gene>
<evidence type="ECO:0000256" key="1">
    <source>
        <dbReference type="ARBA" id="ARBA00004141"/>
    </source>
</evidence>
<feature type="transmembrane region" description="Helical" evidence="5">
    <location>
        <begin position="12"/>
        <end position="31"/>
    </location>
</feature>
<dbReference type="InterPro" id="IPR006214">
    <property type="entry name" value="Bax_inhibitor_1-related"/>
</dbReference>
<dbReference type="AlphaFoldDB" id="A0A815BXT1"/>
<keyword evidence="3 5" id="KW-1133">Transmembrane helix</keyword>
<evidence type="ECO:0000256" key="3">
    <source>
        <dbReference type="ARBA" id="ARBA00022989"/>
    </source>
</evidence>
<dbReference type="PANTHER" id="PTHR23291:SF127">
    <property type="entry name" value="PROTEIN LIFEGUARD 1-LIKE"/>
    <property type="match status" value="1"/>
</dbReference>
<dbReference type="GO" id="GO:0016020">
    <property type="term" value="C:membrane"/>
    <property type="evidence" value="ECO:0007669"/>
    <property type="project" value="UniProtKB-SubCell"/>
</dbReference>
<accession>A0A815BXT1</accession>
<dbReference type="GO" id="GO:2001234">
    <property type="term" value="P:negative regulation of apoptotic signaling pathway"/>
    <property type="evidence" value="ECO:0007669"/>
    <property type="project" value="TreeGrafter"/>
</dbReference>
<evidence type="ECO:0000256" key="5">
    <source>
        <dbReference type="RuleBase" id="RU004379"/>
    </source>
</evidence>
<dbReference type="PANTHER" id="PTHR23291">
    <property type="entry name" value="BAX INHIBITOR-RELATED"/>
    <property type="match status" value="1"/>
</dbReference>
<comment type="similarity">
    <text evidence="5">Belongs to the BI1 family.</text>
</comment>
<protein>
    <submittedName>
        <fullName evidence="6">Uncharacterized protein</fullName>
    </submittedName>
</protein>
<feature type="transmembrane region" description="Helical" evidence="5">
    <location>
        <begin position="38"/>
        <end position="55"/>
    </location>
</feature>
<evidence type="ECO:0000256" key="2">
    <source>
        <dbReference type="ARBA" id="ARBA00022692"/>
    </source>
</evidence>